<keyword evidence="3 7" id="KW-0347">Helicase</keyword>
<comment type="caution">
    <text evidence="7">The sequence shown here is derived from an EMBL/GenBank/DDBJ whole genome shotgun (WGS) entry which is preliminary data.</text>
</comment>
<dbReference type="InterPro" id="IPR049430">
    <property type="entry name" value="UvsW_N_sf"/>
</dbReference>
<name>A0ABY3ESI6_9BURK</name>
<organism evidence="7 8">
    <name type="scientific">Cupriavidus campinensis</name>
    <dbReference type="NCBI Taxonomy" id="151783"/>
    <lineage>
        <taxon>Bacteria</taxon>
        <taxon>Pseudomonadati</taxon>
        <taxon>Pseudomonadota</taxon>
        <taxon>Betaproteobacteria</taxon>
        <taxon>Burkholderiales</taxon>
        <taxon>Burkholderiaceae</taxon>
        <taxon>Cupriavidus</taxon>
    </lineage>
</organism>
<sequence length="519" mass="57045">MAEHVIIASNAVVAKLHNPSRELKLAVQTVLSYQPAGAEMSDAFKSGTWDGKSSFLKFKDGTFPAGFVHLVSAALRQQGYTVQHARKPLPEPLGPVSPKVDGFPDDPRYDYQPQTVERLLKFGAIIAQLATGAGKSKVAKLAIARIGRPTLFLTTRSILMYQMKDAIERDMGIPVSVLGDGRFGHTIVDDEGVERQAIKKVCVGMVQTLMARLAPPDPDKSVEEQNAQARRRNQTIKLLEKFELVIGEEAHEAGGQSYYDILQHCKNAHYRLALTATPFMKDDEESNMRLMAAFGPIGIKVSEKLLIERGILAKPYFKYVVQNEAPPKLFRSTPYQAAYRLGIVDNAFRNTQIAFEAARAANYGMSVMILVQQTRHGEVLEDMLKRMGIRAAYIKGDNNQNERKKALQQLASDDIQVLIGTTILDVGVDVPAVGMVILAGGGKAEVALRQRIGRGLRAKKRGPNVALVVDFRDEWSTHLAGHSQQRRAIVDGTEGFGENVLRRGDDFDFVGLGLAAKAA</sequence>
<keyword evidence="8" id="KW-1185">Reference proteome</keyword>
<accession>A0ABY3ESI6</accession>
<dbReference type="PROSITE" id="PS51194">
    <property type="entry name" value="HELICASE_CTER"/>
    <property type="match status" value="1"/>
</dbReference>
<evidence type="ECO:0000259" key="5">
    <source>
        <dbReference type="PROSITE" id="PS51192"/>
    </source>
</evidence>
<dbReference type="Proteomes" id="UP000318943">
    <property type="component" value="Unassembled WGS sequence"/>
</dbReference>
<dbReference type="InterPro" id="IPR050615">
    <property type="entry name" value="ATP-dep_DNA_Helicase"/>
</dbReference>
<dbReference type="InterPro" id="IPR006935">
    <property type="entry name" value="Helicase/UvrB_N"/>
</dbReference>
<keyword evidence="2" id="KW-0378">Hydrolase</keyword>
<keyword evidence="1" id="KW-0547">Nucleotide-binding</keyword>
<dbReference type="Pfam" id="PF00271">
    <property type="entry name" value="Helicase_C"/>
    <property type="match status" value="1"/>
</dbReference>
<dbReference type="InterPro" id="IPR014001">
    <property type="entry name" value="Helicase_ATP-bd"/>
</dbReference>
<keyword evidence="4" id="KW-0067">ATP-binding</keyword>
<dbReference type="Gene3D" id="3.30.780.20">
    <property type="match status" value="1"/>
</dbReference>
<evidence type="ECO:0000256" key="3">
    <source>
        <dbReference type="ARBA" id="ARBA00022806"/>
    </source>
</evidence>
<dbReference type="Gene3D" id="3.40.50.300">
    <property type="entry name" value="P-loop containing nucleotide triphosphate hydrolases"/>
    <property type="match status" value="2"/>
</dbReference>
<dbReference type="GO" id="GO:0004386">
    <property type="term" value="F:helicase activity"/>
    <property type="evidence" value="ECO:0007669"/>
    <property type="project" value="UniProtKB-KW"/>
</dbReference>
<dbReference type="EMBL" id="VCIZ01000002">
    <property type="protein sequence ID" value="TSP13935.1"/>
    <property type="molecule type" value="Genomic_DNA"/>
</dbReference>
<dbReference type="SMART" id="SM00487">
    <property type="entry name" value="DEXDc"/>
    <property type="match status" value="1"/>
</dbReference>
<proteinExistence type="predicted"/>
<dbReference type="InterPro" id="IPR027417">
    <property type="entry name" value="P-loop_NTPase"/>
</dbReference>
<feature type="domain" description="Helicase ATP-binding" evidence="5">
    <location>
        <begin position="116"/>
        <end position="296"/>
    </location>
</feature>
<protein>
    <submittedName>
        <fullName evidence="7">DEAD/DEAH box helicase</fullName>
    </submittedName>
</protein>
<dbReference type="PROSITE" id="PS51192">
    <property type="entry name" value="HELICASE_ATP_BIND_1"/>
    <property type="match status" value="1"/>
</dbReference>
<evidence type="ECO:0000313" key="7">
    <source>
        <dbReference type="EMBL" id="TSP13935.1"/>
    </source>
</evidence>
<evidence type="ECO:0000256" key="2">
    <source>
        <dbReference type="ARBA" id="ARBA00022801"/>
    </source>
</evidence>
<evidence type="ECO:0000313" key="8">
    <source>
        <dbReference type="Proteomes" id="UP000318943"/>
    </source>
</evidence>
<dbReference type="SMART" id="SM00490">
    <property type="entry name" value="HELICc"/>
    <property type="match status" value="1"/>
</dbReference>
<dbReference type="PANTHER" id="PTHR11274">
    <property type="entry name" value="RAD25/XP-B DNA REPAIR HELICASE"/>
    <property type="match status" value="1"/>
</dbReference>
<gene>
    <name evidence="7" type="ORF">FGG12_05520</name>
</gene>
<dbReference type="Pfam" id="PF04851">
    <property type="entry name" value="ResIII"/>
    <property type="match status" value="1"/>
</dbReference>
<dbReference type="InterPro" id="IPR001650">
    <property type="entry name" value="Helicase_C-like"/>
</dbReference>
<reference evidence="7 8" key="1">
    <citation type="submission" date="2019-05" db="EMBL/GenBank/DDBJ databases">
        <title>Whole genome sequence analysis of Cupriavidus campinensis S14E4C strain.</title>
        <authorList>
            <person name="Abbaszade G."/>
            <person name="Szabo A."/>
            <person name="Toumi M."/>
            <person name="Toth E."/>
        </authorList>
    </citation>
    <scope>NUCLEOTIDE SEQUENCE [LARGE SCALE GENOMIC DNA]</scope>
    <source>
        <strain evidence="7 8">S14E4C</strain>
    </source>
</reference>
<dbReference type="PANTHER" id="PTHR11274:SF0">
    <property type="entry name" value="GENERAL TRANSCRIPTION AND DNA REPAIR FACTOR IIH HELICASE SUBUNIT XPB"/>
    <property type="match status" value="1"/>
</dbReference>
<evidence type="ECO:0000256" key="4">
    <source>
        <dbReference type="ARBA" id="ARBA00022840"/>
    </source>
</evidence>
<dbReference type="SUPFAM" id="SSF52540">
    <property type="entry name" value="P-loop containing nucleoside triphosphate hydrolases"/>
    <property type="match status" value="1"/>
</dbReference>
<feature type="domain" description="Helicase C-terminal" evidence="6">
    <location>
        <begin position="350"/>
        <end position="501"/>
    </location>
</feature>
<evidence type="ECO:0000259" key="6">
    <source>
        <dbReference type="PROSITE" id="PS51194"/>
    </source>
</evidence>
<dbReference type="RefSeq" id="WP_144196628.1">
    <property type="nucleotide sequence ID" value="NZ_VCIZ01000002.1"/>
</dbReference>
<evidence type="ECO:0000256" key="1">
    <source>
        <dbReference type="ARBA" id="ARBA00022741"/>
    </source>
</evidence>